<protein>
    <submittedName>
        <fullName evidence="2">DgyrCDS13620</fullName>
    </submittedName>
</protein>
<feature type="signal peptide" evidence="1">
    <location>
        <begin position="1"/>
        <end position="20"/>
    </location>
</feature>
<keyword evidence="1" id="KW-0732">Signal</keyword>
<evidence type="ECO:0000256" key="1">
    <source>
        <dbReference type="SAM" id="SignalP"/>
    </source>
</evidence>
<dbReference type="Proteomes" id="UP000549394">
    <property type="component" value="Unassembled WGS sequence"/>
</dbReference>
<gene>
    <name evidence="2" type="ORF">DGYR_LOCUS12761</name>
</gene>
<organism evidence="2 3">
    <name type="scientific">Dimorphilus gyrociliatus</name>
    <dbReference type="NCBI Taxonomy" id="2664684"/>
    <lineage>
        <taxon>Eukaryota</taxon>
        <taxon>Metazoa</taxon>
        <taxon>Spiralia</taxon>
        <taxon>Lophotrochozoa</taxon>
        <taxon>Annelida</taxon>
        <taxon>Polychaeta</taxon>
        <taxon>Polychaeta incertae sedis</taxon>
        <taxon>Dinophilidae</taxon>
        <taxon>Dimorphilus</taxon>
    </lineage>
</organism>
<dbReference type="OrthoDB" id="6105122at2759"/>
<dbReference type="EMBL" id="CAJFCJ010000026">
    <property type="protein sequence ID" value="CAD5125383.1"/>
    <property type="molecule type" value="Genomic_DNA"/>
</dbReference>
<evidence type="ECO:0000313" key="3">
    <source>
        <dbReference type="Proteomes" id="UP000549394"/>
    </source>
</evidence>
<sequence>MSEKLVFLLLLIATVTLVWGTSSDQRLAELRAKQGLRSKLVIGHGLLDPDKIGKRRMVFRRFKSVPKYNYEEPEKPRYKSDKTEK</sequence>
<dbReference type="AlphaFoldDB" id="A0A7I8WB74"/>
<name>A0A7I8WB74_9ANNE</name>
<accession>A0A7I8WB74</accession>
<evidence type="ECO:0000313" key="2">
    <source>
        <dbReference type="EMBL" id="CAD5125383.1"/>
    </source>
</evidence>
<keyword evidence="3" id="KW-1185">Reference proteome</keyword>
<reference evidence="2 3" key="1">
    <citation type="submission" date="2020-08" db="EMBL/GenBank/DDBJ databases">
        <authorList>
            <person name="Hejnol A."/>
        </authorList>
    </citation>
    <scope>NUCLEOTIDE SEQUENCE [LARGE SCALE GENOMIC DNA]</scope>
</reference>
<comment type="caution">
    <text evidence="2">The sequence shown here is derived from an EMBL/GenBank/DDBJ whole genome shotgun (WGS) entry which is preliminary data.</text>
</comment>
<feature type="chain" id="PRO_5029504158" evidence="1">
    <location>
        <begin position="21"/>
        <end position="85"/>
    </location>
</feature>
<proteinExistence type="predicted"/>